<gene>
    <name evidence="1" type="ORF">RF11_14219</name>
</gene>
<protein>
    <submittedName>
        <fullName evidence="1">Uncharacterized protein</fullName>
    </submittedName>
</protein>
<keyword evidence="2" id="KW-1185">Reference proteome</keyword>
<dbReference type="EMBL" id="JWZT01003552">
    <property type="protein sequence ID" value="KII66328.1"/>
    <property type="molecule type" value="Genomic_DNA"/>
</dbReference>
<dbReference type="Pfam" id="PF14938">
    <property type="entry name" value="SNAP"/>
    <property type="match status" value="1"/>
</dbReference>
<name>A0A0C2JAZ1_THEKT</name>
<evidence type="ECO:0000313" key="1">
    <source>
        <dbReference type="EMBL" id="KII66328.1"/>
    </source>
</evidence>
<accession>A0A0C2JAZ1</accession>
<dbReference type="SUPFAM" id="SSF48452">
    <property type="entry name" value="TPR-like"/>
    <property type="match status" value="1"/>
</dbReference>
<proteinExistence type="predicted"/>
<evidence type="ECO:0000313" key="2">
    <source>
        <dbReference type="Proteomes" id="UP000031668"/>
    </source>
</evidence>
<dbReference type="Proteomes" id="UP000031668">
    <property type="component" value="Unassembled WGS sequence"/>
</dbReference>
<reference evidence="1 2" key="1">
    <citation type="journal article" date="2014" name="Genome Biol. Evol.">
        <title>The genome of the myxosporean Thelohanellus kitauei shows adaptations to nutrient acquisition within its fish host.</title>
        <authorList>
            <person name="Yang Y."/>
            <person name="Xiong J."/>
            <person name="Zhou Z."/>
            <person name="Huo F."/>
            <person name="Miao W."/>
            <person name="Ran C."/>
            <person name="Liu Y."/>
            <person name="Zhang J."/>
            <person name="Feng J."/>
            <person name="Wang M."/>
            <person name="Wang M."/>
            <person name="Wang L."/>
            <person name="Yao B."/>
        </authorList>
    </citation>
    <scope>NUCLEOTIDE SEQUENCE [LARGE SCALE GENOMIC DNA]</scope>
    <source>
        <strain evidence="1">Wuqing</strain>
    </source>
</reference>
<dbReference type="Gene3D" id="1.25.40.10">
    <property type="entry name" value="Tetratricopeptide repeat domain"/>
    <property type="match status" value="1"/>
</dbReference>
<comment type="caution">
    <text evidence="1">The sequence shown here is derived from an EMBL/GenBank/DDBJ whole genome shotgun (WGS) entry which is preliminary data.</text>
</comment>
<dbReference type="InterPro" id="IPR011990">
    <property type="entry name" value="TPR-like_helical_dom_sf"/>
</dbReference>
<organism evidence="1 2">
    <name type="scientific">Thelohanellus kitauei</name>
    <name type="common">Myxosporean</name>
    <dbReference type="NCBI Taxonomy" id="669202"/>
    <lineage>
        <taxon>Eukaryota</taxon>
        <taxon>Metazoa</taxon>
        <taxon>Cnidaria</taxon>
        <taxon>Myxozoa</taxon>
        <taxon>Myxosporea</taxon>
        <taxon>Bivalvulida</taxon>
        <taxon>Platysporina</taxon>
        <taxon>Myxobolidae</taxon>
        <taxon>Thelohanellus</taxon>
    </lineage>
</organism>
<dbReference type="AlphaFoldDB" id="A0A0C2JAZ1"/>
<sequence>MYLSLYNRATDVLVDKYFSYLKRGQLLYDHCFTSDAGDSYCQAAEFAEFELIDYNRASLNYLDAAVCYAKISHDRACHFLMKGIEALSNSGDIASAIYLSMRCGYMYETQHCNLSRSIKFYRKADKLRQRNKIHHCCPFTDDELLKISNDDIPSVTKFEQKTKVNKRVWCWEYKPLGTANYHV</sequence>